<accession>A0ABR3ZZY4</accession>
<dbReference type="EMBL" id="JBEFKJ010000034">
    <property type="protein sequence ID" value="KAL2038104.1"/>
    <property type="molecule type" value="Genomic_DNA"/>
</dbReference>
<name>A0ABR3ZZY4_9LECA</name>
<protein>
    <submittedName>
        <fullName evidence="1">Uncharacterized protein</fullName>
    </submittedName>
</protein>
<organism evidence="1 2">
    <name type="scientific">Stereocaulon virgatum</name>
    <dbReference type="NCBI Taxonomy" id="373712"/>
    <lineage>
        <taxon>Eukaryota</taxon>
        <taxon>Fungi</taxon>
        <taxon>Dikarya</taxon>
        <taxon>Ascomycota</taxon>
        <taxon>Pezizomycotina</taxon>
        <taxon>Lecanoromycetes</taxon>
        <taxon>OSLEUM clade</taxon>
        <taxon>Lecanoromycetidae</taxon>
        <taxon>Lecanorales</taxon>
        <taxon>Lecanorineae</taxon>
        <taxon>Stereocaulaceae</taxon>
        <taxon>Stereocaulon</taxon>
    </lineage>
</organism>
<sequence>MHVRDDTCTIVARFACRVQEGRWMRQFIATERTLVGHALEETVKQDLMCIVYGCRVPMILRRCDDKKLVTTTTTISLANATFTALWTARPSEFRKLKGTCRLRREFSG</sequence>
<evidence type="ECO:0000313" key="1">
    <source>
        <dbReference type="EMBL" id="KAL2038104.1"/>
    </source>
</evidence>
<comment type="caution">
    <text evidence="1">The sequence shown here is derived from an EMBL/GenBank/DDBJ whole genome shotgun (WGS) entry which is preliminary data.</text>
</comment>
<proteinExistence type="predicted"/>
<dbReference type="Proteomes" id="UP001590950">
    <property type="component" value="Unassembled WGS sequence"/>
</dbReference>
<keyword evidence="2" id="KW-1185">Reference proteome</keyword>
<evidence type="ECO:0000313" key="2">
    <source>
        <dbReference type="Proteomes" id="UP001590950"/>
    </source>
</evidence>
<reference evidence="1 2" key="1">
    <citation type="submission" date="2024-09" db="EMBL/GenBank/DDBJ databases">
        <title>Rethinking Asexuality: The Enigmatic Case of Functional Sexual Genes in Lepraria (Stereocaulaceae).</title>
        <authorList>
            <person name="Doellman M."/>
            <person name="Sun Y."/>
            <person name="Barcenas-Pena A."/>
            <person name="Lumbsch H.T."/>
            <person name="Grewe F."/>
        </authorList>
    </citation>
    <scope>NUCLEOTIDE SEQUENCE [LARGE SCALE GENOMIC DNA]</scope>
    <source>
        <strain evidence="1 2">Mercado 3170</strain>
    </source>
</reference>
<gene>
    <name evidence="1" type="ORF">N7G274_009051</name>
</gene>